<dbReference type="GO" id="GO:0010427">
    <property type="term" value="F:abscisic acid binding"/>
    <property type="evidence" value="ECO:0007669"/>
    <property type="project" value="InterPro"/>
</dbReference>
<dbReference type="SUPFAM" id="SSF55961">
    <property type="entry name" value="Bet v1-like"/>
    <property type="match status" value="1"/>
</dbReference>
<evidence type="ECO:0000256" key="1">
    <source>
        <dbReference type="ARBA" id="ARBA00009744"/>
    </source>
</evidence>
<organism evidence="4 5">
    <name type="scientific">Trapa incisa</name>
    <dbReference type="NCBI Taxonomy" id="236973"/>
    <lineage>
        <taxon>Eukaryota</taxon>
        <taxon>Viridiplantae</taxon>
        <taxon>Streptophyta</taxon>
        <taxon>Embryophyta</taxon>
        <taxon>Tracheophyta</taxon>
        <taxon>Spermatophyta</taxon>
        <taxon>Magnoliopsida</taxon>
        <taxon>eudicotyledons</taxon>
        <taxon>Gunneridae</taxon>
        <taxon>Pentapetalae</taxon>
        <taxon>rosids</taxon>
        <taxon>malvids</taxon>
        <taxon>Myrtales</taxon>
        <taxon>Lythraceae</taxon>
        <taxon>Trapa</taxon>
    </lineage>
</organism>
<dbReference type="EMBL" id="JAXIOK010000024">
    <property type="protein sequence ID" value="KAK4741615.1"/>
    <property type="molecule type" value="Genomic_DNA"/>
</dbReference>
<dbReference type="AlphaFoldDB" id="A0AAN7GFI8"/>
<dbReference type="InterPro" id="IPR023393">
    <property type="entry name" value="START-like_dom_sf"/>
</dbReference>
<evidence type="ECO:0000256" key="3">
    <source>
        <dbReference type="ARBA" id="ARBA00023265"/>
    </source>
</evidence>
<dbReference type="GO" id="GO:0006952">
    <property type="term" value="P:defense response"/>
    <property type="evidence" value="ECO:0007669"/>
    <property type="project" value="UniProtKB-KW"/>
</dbReference>
<evidence type="ECO:0000256" key="2">
    <source>
        <dbReference type="ARBA" id="ARBA00022821"/>
    </source>
</evidence>
<accession>A0AAN7GFI8</accession>
<dbReference type="InterPro" id="IPR050279">
    <property type="entry name" value="Plant_def-hormone_signal"/>
</dbReference>
<dbReference type="PANTHER" id="PTHR31213">
    <property type="entry name" value="OS08G0374000 PROTEIN-RELATED"/>
    <property type="match status" value="1"/>
</dbReference>
<dbReference type="GO" id="GO:0004864">
    <property type="term" value="F:protein phosphatase inhibitor activity"/>
    <property type="evidence" value="ECO:0007669"/>
    <property type="project" value="InterPro"/>
</dbReference>
<name>A0AAN7GFI8_9MYRT</name>
<proteinExistence type="inferred from homology"/>
<dbReference type="GO" id="GO:0005737">
    <property type="term" value="C:cytoplasm"/>
    <property type="evidence" value="ECO:0007669"/>
    <property type="project" value="TreeGrafter"/>
</dbReference>
<dbReference type="GO" id="GO:0005634">
    <property type="term" value="C:nucleus"/>
    <property type="evidence" value="ECO:0007669"/>
    <property type="project" value="TreeGrafter"/>
</dbReference>
<dbReference type="GO" id="GO:0038023">
    <property type="term" value="F:signaling receptor activity"/>
    <property type="evidence" value="ECO:0007669"/>
    <property type="project" value="InterPro"/>
</dbReference>
<dbReference type="PANTHER" id="PTHR31213:SF127">
    <property type="entry name" value="BET V I_MAJOR LATEX PROTEIN DOMAIN-CONTAINING PROTEIN"/>
    <property type="match status" value="1"/>
</dbReference>
<evidence type="ECO:0000313" key="4">
    <source>
        <dbReference type="EMBL" id="KAK4741615.1"/>
    </source>
</evidence>
<evidence type="ECO:0000313" key="5">
    <source>
        <dbReference type="Proteomes" id="UP001345219"/>
    </source>
</evidence>
<dbReference type="Proteomes" id="UP001345219">
    <property type="component" value="Chromosome 19"/>
</dbReference>
<comment type="caution">
    <text evidence="4">The sequence shown here is derived from an EMBL/GenBank/DDBJ whole genome shotgun (WGS) entry which is preliminary data.</text>
</comment>
<dbReference type="FunFam" id="3.30.530.20:FF:000007">
    <property type="entry name" value="Major pollen allergen Bet v 1-A"/>
    <property type="match status" value="1"/>
</dbReference>
<keyword evidence="2" id="KW-0611">Plant defense</keyword>
<protein>
    <recommendedName>
        <fullName evidence="6">Bet v I/Major latex protein domain-containing protein</fullName>
    </recommendedName>
</protein>
<keyword evidence="3" id="KW-0568">Pathogenesis-related protein</keyword>
<dbReference type="InterPro" id="IPR024949">
    <property type="entry name" value="Bet_v_I_allergen"/>
</dbReference>
<dbReference type="CDD" id="cd07816">
    <property type="entry name" value="Bet_v1-like"/>
    <property type="match status" value="1"/>
</dbReference>
<dbReference type="PRINTS" id="PR00634">
    <property type="entry name" value="BETALLERGEN"/>
</dbReference>
<reference evidence="4 5" key="1">
    <citation type="journal article" date="2023" name="Hortic Res">
        <title>Pangenome of water caltrop reveals structural variations and asymmetric subgenome divergence after allopolyploidization.</title>
        <authorList>
            <person name="Zhang X."/>
            <person name="Chen Y."/>
            <person name="Wang L."/>
            <person name="Yuan Y."/>
            <person name="Fang M."/>
            <person name="Shi L."/>
            <person name="Lu R."/>
            <person name="Comes H.P."/>
            <person name="Ma Y."/>
            <person name="Chen Y."/>
            <person name="Huang G."/>
            <person name="Zhou Y."/>
            <person name="Zheng Z."/>
            <person name="Qiu Y."/>
        </authorList>
    </citation>
    <scope>NUCLEOTIDE SEQUENCE [LARGE SCALE GENOMIC DNA]</scope>
    <source>
        <tissue evidence="4">Roots</tissue>
    </source>
</reference>
<evidence type="ECO:0008006" key="6">
    <source>
        <dbReference type="Google" id="ProtNLM"/>
    </source>
</evidence>
<comment type="similarity">
    <text evidence="1">Belongs to the BetVI family.</text>
</comment>
<keyword evidence="5" id="KW-1185">Reference proteome</keyword>
<dbReference type="GO" id="GO:0009738">
    <property type="term" value="P:abscisic acid-activated signaling pathway"/>
    <property type="evidence" value="ECO:0007669"/>
    <property type="project" value="InterPro"/>
</dbReference>
<sequence length="171" mass="19340">MGVLSFAQELESPISPRRLFKALMLDSHTLLPKFMPHSIDSIVFCQGHGDVGSIKQTYFSPGKGSMASFLSTSKFAAYLIFSYATHRMDELDVEHCRCKYTLIDSDIIDDQKLKMVEYEAEFVSDSHGRCICKISSKYCTDGDIEFRDEDIEFGKDKAMDVYLLANPDAYA</sequence>
<dbReference type="Gene3D" id="3.30.530.20">
    <property type="match status" value="1"/>
</dbReference>
<gene>
    <name evidence="4" type="ORF">SAY87_025203</name>
</gene>